<dbReference type="EMBL" id="JANBPW010000023">
    <property type="protein sequence ID" value="KAJ1951356.1"/>
    <property type="molecule type" value="Genomic_DNA"/>
</dbReference>
<reference evidence="1" key="1">
    <citation type="submission" date="2022-07" db="EMBL/GenBank/DDBJ databases">
        <title>Phylogenomic reconstructions and comparative analyses of Kickxellomycotina fungi.</title>
        <authorList>
            <person name="Reynolds N.K."/>
            <person name="Stajich J.E."/>
            <person name="Barry K."/>
            <person name="Grigoriev I.V."/>
            <person name="Crous P."/>
            <person name="Smith M.E."/>
        </authorList>
    </citation>
    <scope>NUCLEOTIDE SEQUENCE</scope>
    <source>
        <strain evidence="1">NRRL 5244</strain>
    </source>
</reference>
<dbReference type="Proteomes" id="UP001150603">
    <property type="component" value="Unassembled WGS sequence"/>
</dbReference>
<protein>
    <submittedName>
        <fullName evidence="1">Uncharacterized protein</fullName>
    </submittedName>
</protein>
<proteinExistence type="predicted"/>
<keyword evidence="2" id="KW-1185">Reference proteome</keyword>
<evidence type="ECO:0000313" key="2">
    <source>
        <dbReference type="Proteomes" id="UP001150603"/>
    </source>
</evidence>
<comment type="caution">
    <text evidence="1">The sequence shown here is derived from an EMBL/GenBank/DDBJ whole genome shotgun (WGS) entry which is preliminary data.</text>
</comment>
<evidence type="ECO:0000313" key="1">
    <source>
        <dbReference type="EMBL" id="KAJ1951356.1"/>
    </source>
</evidence>
<organism evidence="1 2">
    <name type="scientific">Linderina macrospora</name>
    <dbReference type="NCBI Taxonomy" id="4868"/>
    <lineage>
        <taxon>Eukaryota</taxon>
        <taxon>Fungi</taxon>
        <taxon>Fungi incertae sedis</taxon>
        <taxon>Zoopagomycota</taxon>
        <taxon>Kickxellomycotina</taxon>
        <taxon>Kickxellomycetes</taxon>
        <taxon>Kickxellales</taxon>
        <taxon>Kickxellaceae</taxon>
        <taxon>Linderina</taxon>
    </lineage>
</organism>
<sequence length="292" mass="32672">MHAILLIGKGFLGTYINDLFVKEGVDFVATTRDGRDGTVQWGFPEEFEKLDEPIDFSALPAAQTVVITFPLKGEEFAETLVDGYLKQHSSLEGFKPNWIYIGSTRGFKEIPSTRFTVSDVAAGGVRVEAEEFFIAKHNAQVLNLAGLWGGKRAPRNWGRFFTDKKLLRTRLSLRERSLHLTHCTDAARVVLAVARQNSDGHLPAGRWLVSDGNVYDMLEELLADPVIRGLVEELIQEPEVQAMVGATEVDQIKLGDSVVTMRINPAHTWEQFGLQPKFPYVLHSDDPFQGEF</sequence>
<accession>A0ACC1JHP1</accession>
<gene>
    <name evidence="1" type="ORF">FBU59_000205</name>
</gene>
<name>A0ACC1JHP1_9FUNG</name>